<sequence>MQIVLTVITVALIVVVGTALLIGNKLVDKMVHKDSEEAEALLAQAAAKGQRTSA</sequence>
<dbReference type="EMBL" id="FNOJ01000019">
    <property type="protein sequence ID" value="SDW89341.1"/>
    <property type="molecule type" value="Genomic_DNA"/>
</dbReference>
<keyword evidence="1" id="KW-0472">Membrane</keyword>
<dbReference type="AlphaFoldDB" id="A0A1H2X957"/>
<keyword evidence="1" id="KW-1133">Transmembrane helix</keyword>
<protein>
    <submittedName>
        <fullName evidence="3">Uncharacterized protein</fullName>
    </submittedName>
</protein>
<evidence type="ECO:0000256" key="1">
    <source>
        <dbReference type="SAM" id="Phobius"/>
    </source>
</evidence>
<dbReference type="Proteomes" id="UP000182589">
    <property type="component" value="Unassembled WGS sequence"/>
</dbReference>
<feature type="transmembrane region" description="Helical" evidence="1">
    <location>
        <begin position="6"/>
        <end position="23"/>
    </location>
</feature>
<evidence type="ECO:0000313" key="4">
    <source>
        <dbReference type="Proteomes" id="UP000182589"/>
    </source>
</evidence>
<evidence type="ECO:0000313" key="3">
    <source>
        <dbReference type="EMBL" id="SDW89341.1"/>
    </source>
</evidence>
<evidence type="ECO:0000313" key="2">
    <source>
        <dbReference type="EMBL" id="GLV14228.1"/>
    </source>
</evidence>
<keyword evidence="4" id="KW-1185">Reference proteome</keyword>
<dbReference type="Proteomes" id="UP001157137">
    <property type="component" value="Unassembled WGS sequence"/>
</dbReference>
<reference evidence="2" key="3">
    <citation type="submission" date="2023-02" db="EMBL/GenBank/DDBJ databases">
        <title>Proposal of a novel subspecies: Alicyclobacillus hesperidum subspecies aegle.</title>
        <authorList>
            <person name="Goto K."/>
            <person name="Fujii T."/>
            <person name="Yasui K."/>
            <person name="Mochida K."/>
            <person name="Kato-Tanaka Y."/>
            <person name="Morohoshi S."/>
            <person name="An S.Y."/>
            <person name="Kasai H."/>
            <person name="Yokota A."/>
        </authorList>
    </citation>
    <scope>NUCLEOTIDE SEQUENCE</scope>
    <source>
        <strain evidence="2">DSM 12766</strain>
    </source>
</reference>
<proteinExistence type="predicted"/>
<dbReference type="RefSeq" id="WP_006445918.1">
    <property type="nucleotide sequence ID" value="NZ_BSRA01000010.1"/>
</dbReference>
<dbReference type="EMBL" id="BSRA01000010">
    <property type="protein sequence ID" value="GLV14228.1"/>
    <property type="molecule type" value="Genomic_DNA"/>
</dbReference>
<name>A0A1H2X957_9BACL</name>
<keyword evidence="1" id="KW-0812">Transmembrane</keyword>
<reference evidence="3" key="1">
    <citation type="submission" date="2016-10" db="EMBL/GenBank/DDBJ databases">
        <authorList>
            <person name="de Groot N.N."/>
        </authorList>
    </citation>
    <scope>NUCLEOTIDE SEQUENCE [LARGE SCALE GENOMIC DNA]</scope>
    <source>
        <strain evidence="3">DSM 12489</strain>
    </source>
</reference>
<reference evidence="4" key="2">
    <citation type="submission" date="2016-10" db="EMBL/GenBank/DDBJ databases">
        <authorList>
            <person name="Varghese N."/>
        </authorList>
    </citation>
    <scope>NUCLEOTIDE SEQUENCE [LARGE SCALE GENOMIC DNA]</scope>
    <source>
        <strain evidence="4">DSM 12489</strain>
    </source>
</reference>
<accession>A0A1H2X957</accession>
<gene>
    <name evidence="2" type="ORF">Heshes_19120</name>
    <name evidence="3" type="ORF">SAMN04489725_11914</name>
</gene>
<organism evidence="3 4">
    <name type="scientific">Alicyclobacillus hesperidum</name>
    <dbReference type="NCBI Taxonomy" id="89784"/>
    <lineage>
        <taxon>Bacteria</taxon>
        <taxon>Bacillati</taxon>
        <taxon>Bacillota</taxon>
        <taxon>Bacilli</taxon>
        <taxon>Bacillales</taxon>
        <taxon>Alicyclobacillaceae</taxon>
        <taxon>Alicyclobacillus</taxon>
    </lineage>
</organism>